<name>X6MBS4_RETFI</name>
<dbReference type="EMBL" id="ASPP01023037">
    <property type="protein sequence ID" value="ETO10872.1"/>
    <property type="molecule type" value="Genomic_DNA"/>
</dbReference>
<evidence type="ECO:0000313" key="2">
    <source>
        <dbReference type="Proteomes" id="UP000023152"/>
    </source>
</evidence>
<gene>
    <name evidence="1" type="ORF">RFI_26505</name>
</gene>
<dbReference type="AlphaFoldDB" id="X6MBS4"/>
<organism evidence="1 2">
    <name type="scientific">Reticulomyxa filosa</name>
    <dbReference type="NCBI Taxonomy" id="46433"/>
    <lineage>
        <taxon>Eukaryota</taxon>
        <taxon>Sar</taxon>
        <taxon>Rhizaria</taxon>
        <taxon>Retaria</taxon>
        <taxon>Foraminifera</taxon>
        <taxon>Monothalamids</taxon>
        <taxon>Reticulomyxidae</taxon>
        <taxon>Reticulomyxa</taxon>
    </lineage>
</organism>
<protein>
    <submittedName>
        <fullName evidence="1">Uncharacterized protein</fullName>
    </submittedName>
</protein>
<dbReference type="Proteomes" id="UP000023152">
    <property type="component" value="Unassembled WGS sequence"/>
</dbReference>
<reference evidence="1 2" key="1">
    <citation type="journal article" date="2013" name="Curr. Biol.">
        <title>The Genome of the Foraminiferan Reticulomyxa filosa.</title>
        <authorList>
            <person name="Glockner G."/>
            <person name="Hulsmann N."/>
            <person name="Schleicher M."/>
            <person name="Noegel A.A."/>
            <person name="Eichinger L."/>
            <person name="Gallinger C."/>
            <person name="Pawlowski J."/>
            <person name="Sierra R."/>
            <person name="Euteneuer U."/>
            <person name="Pillet L."/>
            <person name="Moustafa A."/>
            <person name="Platzer M."/>
            <person name="Groth M."/>
            <person name="Szafranski K."/>
            <person name="Schliwa M."/>
        </authorList>
    </citation>
    <scope>NUCLEOTIDE SEQUENCE [LARGE SCALE GENOMIC DNA]</scope>
</reference>
<evidence type="ECO:0000313" key="1">
    <source>
        <dbReference type="EMBL" id="ETO10872.1"/>
    </source>
</evidence>
<comment type="caution">
    <text evidence="1">The sequence shown here is derived from an EMBL/GenBank/DDBJ whole genome shotgun (WGS) entry which is preliminary data.</text>
</comment>
<sequence length="92" mass="10093">MNEIIIILEYILLDKNIILTVNYNKTYENQNKRGGMYGEDTLLKEIHFGSGGIIKLKIEELLINYGLIQSNGGGGGGSGGSILIESQIYSNI</sequence>
<proteinExistence type="predicted"/>
<keyword evidence="2" id="KW-1185">Reference proteome</keyword>
<accession>X6MBS4</accession>